<evidence type="ECO:0000256" key="1">
    <source>
        <dbReference type="ARBA" id="ARBA00009437"/>
    </source>
</evidence>
<evidence type="ECO:0000313" key="6">
    <source>
        <dbReference type="EMBL" id="AFS01139.1"/>
    </source>
</evidence>
<protein>
    <submittedName>
        <fullName evidence="6">Transcriptional regulator, LysR family</fullName>
    </submittedName>
</protein>
<dbReference type="Proteomes" id="UP000007332">
    <property type="component" value="Chromosome"/>
</dbReference>
<dbReference type="RefSeq" id="WP_014940616.1">
    <property type="nucleotide sequence ID" value="NC_018610.1"/>
</dbReference>
<evidence type="ECO:0000313" key="7">
    <source>
        <dbReference type="Proteomes" id="UP000007332"/>
    </source>
</evidence>
<dbReference type="OrthoDB" id="9803735at2"/>
<dbReference type="PRINTS" id="PR00039">
    <property type="entry name" value="HTHLYSR"/>
</dbReference>
<dbReference type="PROSITE" id="PS50931">
    <property type="entry name" value="HTH_LYSR"/>
    <property type="match status" value="1"/>
</dbReference>
<dbReference type="KEGG" id="lbn:LBUCD034_2160"/>
<dbReference type="SUPFAM" id="SSF46785">
    <property type="entry name" value="Winged helix' DNA-binding domain"/>
    <property type="match status" value="1"/>
</dbReference>
<dbReference type="Gene3D" id="3.40.190.10">
    <property type="entry name" value="Periplasmic binding protein-like II"/>
    <property type="match status" value="2"/>
</dbReference>
<dbReference type="Gene3D" id="1.10.10.10">
    <property type="entry name" value="Winged helix-like DNA-binding domain superfamily/Winged helix DNA-binding domain"/>
    <property type="match status" value="1"/>
</dbReference>
<feature type="domain" description="HTH lysR-type" evidence="5">
    <location>
        <begin position="1"/>
        <end position="58"/>
    </location>
</feature>
<dbReference type="InterPro" id="IPR036388">
    <property type="entry name" value="WH-like_DNA-bd_sf"/>
</dbReference>
<dbReference type="GO" id="GO:0003677">
    <property type="term" value="F:DNA binding"/>
    <property type="evidence" value="ECO:0007669"/>
    <property type="project" value="UniProtKB-KW"/>
</dbReference>
<dbReference type="AlphaFoldDB" id="J9W472"/>
<dbReference type="CDD" id="cd08414">
    <property type="entry name" value="PBP2_LTTR_aromatics_like"/>
    <property type="match status" value="1"/>
</dbReference>
<dbReference type="PANTHER" id="PTHR30346">
    <property type="entry name" value="TRANSCRIPTIONAL DUAL REGULATOR HCAR-RELATED"/>
    <property type="match status" value="1"/>
</dbReference>
<evidence type="ECO:0000259" key="5">
    <source>
        <dbReference type="PROSITE" id="PS50931"/>
    </source>
</evidence>
<comment type="similarity">
    <text evidence="1">Belongs to the LysR transcriptional regulatory family.</text>
</comment>
<dbReference type="GO" id="GO:0003700">
    <property type="term" value="F:DNA-binding transcription factor activity"/>
    <property type="evidence" value="ECO:0007669"/>
    <property type="project" value="InterPro"/>
</dbReference>
<evidence type="ECO:0000256" key="2">
    <source>
        <dbReference type="ARBA" id="ARBA00023015"/>
    </source>
</evidence>
<keyword evidence="2" id="KW-0805">Transcription regulation</keyword>
<dbReference type="eggNOG" id="COG0583">
    <property type="taxonomic scope" value="Bacteria"/>
</dbReference>
<reference evidence="6 7" key="1">
    <citation type="journal article" date="2012" name="J. Biotechnol.">
        <title>Insights into the completely annotated genome of Lactobacillus buchneri CD034, a strain isolated from stable grass silage.</title>
        <authorList>
            <person name="Heinl S."/>
            <person name="Wibberg D."/>
            <person name="Eikmeyer F."/>
            <person name="Szczepanowski R."/>
            <person name="Blom J."/>
            <person name="Linke B."/>
            <person name="Goesmann A."/>
            <person name="Grabherr R."/>
            <person name="Schwab H."/>
            <person name="Puhler A."/>
            <person name="Schluter A."/>
        </authorList>
    </citation>
    <scope>NUCLEOTIDE SEQUENCE [LARGE SCALE GENOMIC DNA]</scope>
    <source>
        <strain evidence="6 7">CD034</strain>
    </source>
</reference>
<proteinExistence type="inferred from homology"/>
<sequence length="304" mass="34526">MNLTSLRYFIESAKYLNFTKAAEHLYVTQPTLSRQIMDLEAELGVQLFVRGRHTLTLTSEGDALLEQAIDIVTKFDNIKKTIQPHTNELTGKLTIGYQSFFDTTLMYDVLKSVTKKYPRVTLSLFRGTPLQLRRQLINNQYDAIFGLNTYIDSIPNIKTIELQKNKLQIAVPSTHPLANMKSVDIKRLANDDFIMLNRKISPFIVDYAISLCMKNGFSPHALYYVNDAEQALLHVGSGQGVTFLHSMNKVNNPVESYGVNLLDINGLDNDLNFVLGYKETNTNPITEIFVRELMKVHQQKDGSN</sequence>
<dbReference type="PATRIC" id="fig|1071400.3.peg.2075"/>
<dbReference type="HOGENOM" id="CLU_039613_6_4_9"/>
<keyword evidence="7" id="KW-1185">Reference proteome</keyword>
<name>J9W472_LENBU</name>
<dbReference type="PANTHER" id="PTHR30346:SF0">
    <property type="entry name" value="HCA OPERON TRANSCRIPTIONAL ACTIVATOR HCAR"/>
    <property type="match status" value="1"/>
</dbReference>
<evidence type="ECO:0000256" key="4">
    <source>
        <dbReference type="ARBA" id="ARBA00023163"/>
    </source>
</evidence>
<dbReference type="EMBL" id="CP003043">
    <property type="protein sequence ID" value="AFS01139.1"/>
    <property type="molecule type" value="Genomic_DNA"/>
</dbReference>
<dbReference type="Pfam" id="PF03466">
    <property type="entry name" value="LysR_substrate"/>
    <property type="match status" value="1"/>
</dbReference>
<dbReference type="STRING" id="1071400.LBUCD034_2160"/>
<dbReference type="GO" id="GO:0032993">
    <property type="term" value="C:protein-DNA complex"/>
    <property type="evidence" value="ECO:0007669"/>
    <property type="project" value="TreeGrafter"/>
</dbReference>
<dbReference type="Pfam" id="PF00126">
    <property type="entry name" value="HTH_1"/>
    <property type="match status" value="1"/>
</dbReference>
<dbReference type="FunFam" id="1.10.10.10:FF:000001">
    <property type="entry name" value="LysR family transcriptional regulator"/>
    <property type="match status" value="1"/>
</dbReference>
<dbReference type="InterPro" id="IPR036390">
    <property type="entry name" value="WH_DNA-bd_sf"/>
</dbReference>
<organism evidence="6 7">
    <name type="scientific">Lentilactobacillus buchneri subsp. silagei CD034</name>
    <dbReference type="NCBI Taxonomy" id="1071400"/>
    <lineage>
        <taxon>Bacteria</taxon>
        <taxon>Bacillati</taxon>
        <taxon>Bacillota</taxon>
        <taxon>Bacilli</taxon>
        <taxon>Lactobacillales</taxon>
        <taxon>Lactobacillaceae</taxon>
        <taxon>Lentilactobacillus</taxon>
        <taxon>Lentilactobacillus buchneri subsp. silagei</taxon>
    </lineage>
</organism>
<gene>
    <name evidence="6" type="ORF">LBUCD034_2160</name>
</gene>
<keyword evidence="3" id="KW-0238">DNA-binding</keyword>
<dbReference type="InterPro" id="IPR000847">
    <property type="entry name" value="LysR_HTH_N"/>
</dbReference>
<keyword evidence="4" id="KW-0804">Transcription</keyword>
<evidence type="ECO:0000256" key="3">
    <source>
        <dbReference type="ARBA" id="ARBA00023125"/>
    </source>
</evidence>
<dbReference type="InterPro" id="IPR005119">
    <property type="entry name" value="LysR_subst-bd"/>
</dbReference>
<accession>J9W472</accession>
<dbReference type="SUPFAM" id="SSF53850">
    <property type="entry name" value="Periplasmic binding protein-like II"/>
    <property type="match status" value="1"/>
</dbReference>